<evidence type="ECO:0000313" key="2">
    <source>
        <dbReference type="EMBL" id="KAK0707652.1"/>
    </source>
</evidence>
<feature type="region of interest" description="Disordered" evidence="1">
    <location>
        <begin position="1"/>
        <end position="23"/>
    </location>
</feature>
<sequence length="136" mass="15261">MRADNETQPANTTTTQDVNAPPGYESHFCFDRWPTAERDSIDQGVSYLRGLGSQPHLGAGPGTCSRVSCSYNAAIYWCNDHTNEYSLASYSQIADAANFIAYTCEYDPNLNGRWYTSGQLFFKDHWNMYITGGDRC</sequence>
<feature type="compositionally biased region" description="Polar residues" evidence="1">
    <location>
        <begin position="1"/>
        <end position="18"/>
    </location>
</feature>
<dbReference type="Proteomes" id="UP001172102">
    <property type="component" value="Unassembled WGS sequence"/>
</dbReference>
<dbReference type="PANTHER" id="PTHR35605">
    <property type="entry name" value="ECP2 EFFECTOR PROTEIN DOMAIN-CONTAINING PROTEIN-RELATED"/>
    <property type="match status" value="1"/>
</dbReference>
<dbReference type="AlphaFoldDB" id="A0AA40A1Q7"/>
<dbReference type="EMBL" id="JAUKUA010000006">
    <property type="protein sequence ID" value="KAK0707652.1"/>
    <property type="molecule type" value="Genomic_DNA"/>
</dbReference>
<evidence type="ECO:0000313" key="3">
    <source>
        <dbReference type="Proteomes" id="UP001172102"/>
    </source>
</evidence>
<comment type="caution">
    <text evidence="2">The sequence shown here is derived from an EMBL/GenBank/DDBJ whole genome shotgun (WGS) entry which is preliminary data.</text>
</comment>
<keyword evidence="3" id="KW-1185">Reference proteome</keyword>
<evidence type="ECO:0000256" key="1">
    <source>
        <dbReference type="SAM" id="MobiDB-lite"/>
    </source>
</evidence>
<gene>
    <name evidence="2" type="ORF">B0H67DRAFT_494759</name>
</gene>
<dbReference type="PANTHER" id="PTHR35605:SF1">
    <property type="entry name" value="ECP2 EFFECTOR PROTEIN DOMAIN-CONTAINING PROTEIN-RELATED"/>
    <property type="match status" value="1"/>
</dbReference>
<reference evidence="2" key="1">
    <citation type="submission" date="2023-06" db="EMBL/GenBank/DDBJ databases">
        <title>Genome-scale phylogeny and comparative genomics of the fungal order Sordariales.</title>
        <authorList>
            <consortium name="Lawrence Berkeley National Laboratory"/>
            <person name="Hensen N."/>
            <person name="Bonometti L."/>
            <person name="Westerberg I."/>
            <person name="Brannstrom I.O."/>
            <person name="Guillou S."/>
            <person name="Cros-Aarteil S."/>
            <person name="Calhoun S."/>
            <person name="Haridas S."/>
            <person name="Kuo A."/>
            <person name="Mondo S."/>
            <person name="Pangilinan J."/>
            <person name="Riley R."/>
            <person name="Labutti K."/>
            <person name="Andreopoulos B."/>
            <person name="Lipzen A."/>
            <person name="Chen C."/>
            <person name="Yanf M."/>
            <person name="Daum C."/>
            <person name="Ng V."/>
            <person name="Clum A."/>
            <person name="Steindorff A."/>
            <person name="Ohm R."/>
            <person name="Martin F."/>
            <person name="Silar P."/>
            <person name="Natvig D."/>
            <person name="Lalanne C."/>
            <person name="Gautier V."/>
            <person name="Ament-Velasquez S.L."/>
            <person name="Kruys A."/>
            <person name="Hutchinson M.I."/>
            <person name="Powell A.J."/>
            <person name="Barry K."/>
            <person name="Miller A.N."/>
            <person name="Grigoriev I.V."/>
            <person name="Debuchy R."/>
            <person name="Gladieux P."/>
            <person name="Thoren M.H."/>
            <person name="Johannesson H."/>
        </authorList>
    </citation>
    <scope>NUCLEOTIDE SEQUENCE</scope>
    <source>
        <strain evidence="2">SMH4607-1</strain>
    </source>
</reference>
<name>A0AA40A1Q7_9PEZI</name>
<organism evidence="2 3">
    <name type="scientific">Lasiosphaeris hirsuta</name>
    <dbReference type="NCBI Taxonomy" id="260670"/>
    <lineage>
        <taxon>Eukaryota</taxon>
        <taxon>Fungi</taxon>
        <taxon>Dikarya</taxon>
        <taxon>Ascomycota</taxon>
        <taxon>Pezizomycotina</taxon>
        <taxon>Sordariomycetes</taxon>
        <taxon>Sordariomycetidae</taxon>
        <taxon>Sordariales</taxon>
        <taxon>Lasiosphaeriaceae</taxon>
        <taxon>Lasiosphaeris</taxon>
    </lineage>
</organism>
<protein>
    <submittedName>
        <fullName evidence="2">Uncharacterized protein</fullName>
    </submittedName>
</protein>
<proteinExistence type="predicted"/>
<accession>A0AA40A1Q7</accession>